<feature type="region of interest" description="Disordered" evidence="5">
    <location>
        <begin position="3175"/>
        <end position="3225"/>
    </location>
</feature>
<evidence type="ECO:0000313" key="8">
    <source>
        <dbReference type="EMBL" id="OLP96542.1"/>
    </source>
</evidence>
<dbReference type="InterPro" id="IPR036397">
    <property type="entry name" value="RNaseH_sf"/>
</dbReference>
<feature type="disulfide bond" evidence="3">
    <location>
        <begin position="1922"/>
        <end position="1931"/>
    </location>
</feature>
<dbReference type="Gene3D" id="3.30.420.10">
    <property type="entry name" value="Ribonuclease H-like superfamily/Ribonuclease H"/>
    <property type="match status" value="1"/>
</dbReference>
<dbReference type="Proteomes" id="UP000186817">
    <property type="component" value="Unassembled WGS sequence"/>
</dbReference>
<proteinExistence type="predicted"/>
<feature type="region of interest" description="Disordered" evidence="5">
    <location>
        <begin position="2725"/>
        <end position="2768"/>
    </location>
</feature>
<evidence type="ECO:0000256" key="6">
    <source>
        <dbReference type="SAM" id="SignalP"/>
    </source>
</evidence>
<keyword evidence="2 3" id="KW-1015">Disulfide bond</keyword>
<accession>A0A1Q9DMZ6</accession>
<comment type="caution">
    <text evidence="8">The sequence shown here is derived from an EMBL/GenBank/DDBJ whole genome shotgun (WGS) entry which is preliminary data.</text>
</comment>
<dbReference type="SUPFAM" id="SSF53098">
    <property type="entry name" value="Ribonuclease H-like"/>
    <property type="match status" value="1"/>
</dbReference>
<evidence type="ECO:0000256" key="1">
    <source>
        <dbReference type="ARBA" id="ARBA00022729"/>
    </source>
</evidence>
<organism evidence="8 9">
    <name type="scientific">Symbiodinium microadriaticum</name>
    <name type="common">Dinoflagellate</name>
    <name type="synonym">Zooxanthella microadriatica</name>
    <dbReference type="NCBI Taxonomy" id="2951"/>
    <lineage>
        <taxon>Eukaryota</taxon>
        <taxon>Sar</taxon>
        <taxon>Alveolata</taxon>
        <taxon>Dinophyceae</taxon>
        <taxon>Suessiales</taxon>
        <taxon>Symbiodiniaceae</taxon>
        <taxon>Symbiodinium</taxon>
    </lineage>
</organism>
<evidence type="ECO:0000256" key="3">
    <source>
        <dbReference type="PROSITE-ProRule" id="PRU00076"/>
    </source>
</evidence>
<feature type="region of interest" description="Disordered" evidence="5">
    <location>
        <begin position="2626"/>
        <end position="2692"/>
    </location>
</feature>
<dbReference type="InterPro" id="IPR000742">
    <property type="entry name" value="EGF"/>
</dbReference>
<feature type="signal peptide" evidence="6">
    <location>
        <begin position="1"/>
        <end position="21"/>
    </location>
</feature>
<feature type="compositionally biased region" description="Basic and acidic residues" evidence="5">
    <location>
        <begin position="2663"/>
        <end position="2692"/>
    </location>
</feature>
<comment type="caution">
    <text evidence="3">Lacks conserved residue(s) required for the propagation of feature annotation.</text>
</comment>
<feature type="coiled-coil region" evidence="4">
    <location>
        <begin position="2505"/>
        <end position="2532"/>
    </location>
</feature>
<dbReference type="PANTHER" id="PTHR14949">
    <property type="entry name" value="EGF-LIKE-DOMAIN, MULTIPLE 7, 8"/>
    <property type="match status" value="1"/>
</dbReference>
<dbReference type="PROSITE" id="PS50026">
    <property type="entry name" value="EGF_3"/>
    <property type="match status" value="1"/>
</dbReference>
<evidence type="ECO:0000313" key="9">
    <source>
        <dbReference type="Proteomes" id="UP000186817"/>
    </source>
</evidence>
<feature type="chain" id="PRO_5010341436" evidence="6">
    <location>
        <begin position="22"/>
        <end position="5937"/>
    </location>
</feature>
<gene>
    <name evidence="8" type="primary">TNXB</name>
    <name evidence="8" type="ORF">AK812_SmicGene21227</name>
</gene>
<dbReference type="PROSITE" id="PS01186">
    <property type="entry name" value="EGF_2"/>
    <property type="match status" value="1"/>
</dbReference>
<reference evidence="8 9" key="1">
    <citation type="submission" date="2016-02" db="EMBL/GenBank/DDBJ databases">
        <title>Genome analysis of coral dinoflagellate symbionts highlights evolutionary adaptations to a symbiotic lifestyle.</title>
        <authorList>
            <person name="Aranda M."/>
            <person name="Li Y."/>
            <person name="Liew Y.J."/>
            <person name="Baumgarten S."/>
            <person name="Simakov O."/>
            <person name="Wilson M."/>
            <person name="Piel J."/>
            <person name="Ashoor H."/>
            <person name="Bougouffa S."/>
            <person name="Bajic V.B."/>
            <person name="Ryu T."/>
            <person name="Ravasi T."/>
            <person name="Bayer T."/>
            <person name="Micklem G."/>
            <person name="Kim H."/>
            <person name="Bhak J."/>
            <person name="Lajeunesse T.C."/>
            <person name="Voolstra C.R."/>
        </authorList>
    </citation>
    <scope>NUCLEOTIDE SEQUENCE [LARGE SCALE GENOMIC DNA]</scope>
    <source>
        <strain evidence="8 9">CCMP2467</strain>
    </source>
</reference>
<evidence type="ECO:0000256" key="4">
    <source>
        <dbReference type="SAM" id="Coils"/>
    </source>
</evidence>
<dbReference type="EMBL" id="LSRX01000464">
    <property type="protein sequence ID" value="OLP96542.1"/>
    <property type="molecule type" value="Genomic_DNA"/>
</dbReference>
<feature type="compositionally biased region" description="Low complexity" evidence="5">
    <location>
        <begin position="3624"/>
        <end position="3637"/>
    </location>
</feature>
<dbReference type="OrthoDB" id="527990at2759"/>
<feature type="domain" description="EGF-like" evidence="7">
    <location>
        <begin position="1900"/>
        <end position="1932"/>
    </location>
</feature>
<keyword evidence="9" id="KW-1185">Reference proteome</keyword>
<dbReference type="Gene3D" id="3.20.20.80">
    <property type="entry name" value="Glycosidases"/>
    <property type="match status" value="1"/>
</dbReference>
<dbReference type="InterPro" id="IPR017853">
    <property type="entry name" value="GH"/>
</dbReference>
<feature type="region of interest" description="Disordered" evidence="5">
    <location>
        <begin position="5880"/>
        <end position="5904"/>
    </location>
</feature>
<protein>
    <submittedName>
        <fullName evidence="8">Tenascin-X</fullName>
    </submittedName>
</protein>
<dbReference type="CDD" id="cd00053">
    <property type="entry name" value="EGF"/>
    <property type="match status" value="1"/>
</dbReference>
<dbReference type="InterPro" id="IPR050969">
    <property type="entry name" value="Dev_Signal_Modulators"/>
</dbReference>
<dbReference type="PANTHER" id="PTHR14949:SF56">
    <property type="entry name" value="EGF-LIKE-DOMAIN, MULTIPLE 7"/>
    <property type="match status" value="1"/>
</dbReference>
<keyword evidence="4" id="KW-0175">Coiled coil</keyword>
<dbReference type="Gene3D" id="2.10.25.10">
    <property type="entry name" value="Laminin"/>
    <property type="match status" value="1"/>
</dbReference>
<feature type="disulfide bond" evidence="3">
    <location>
        <begin position="1904"/>
        <end position="1914"/>
    </location>
</feature>
<dbReference type="InterPro" id="IPR012337">
    <property type="entry name" value="RNaseH-like_sf"/>
</dbReference>
<feature type="compositionally biased region" description="Basic and acidic residues" evidence="5">
    <location>
        <begin position="3586"/>
        <end position="3597"/>
    </location>
</feature>
<feature type="region of interest" description="Disordered" evidence="5">
    <location>
        <begin position="3568"/>
        <end position="3694"/>
    </location>
</feature>
<dbReference type="SUPFAM" id="SSF51445">
    <property type="entry name" value="(Trans)glycosidases"/>
    <property type="match status" value="1"/>
</dbReference>
<keyword evidence="3" id="KW-0245">EGF-like domain</keyword>
<dbReference type="SMART" id="SM00181">
    <property type="entry name" value="EGF"/>
    <property type="match status" value="5"/>
</dbReference>
<name>A0A1Q9DMZ6_SYMMI</name>
<evidence type="ECO:0000256" key="5">
    <source>
        <dbReference type="SAM" id="MobiDB-lite"/>
    </source>
</evidence>
<sequence length="5937" mass="651653">MLPRSCHRSWLVVALFALARAERRTVPSQLRVGTFLSALRPHPLTGEDFRPTATREFVDLMKHSTPFVDGLENGIVGDNTSWVHYNWPEGFEVEFRRDGYPHALPNFTMFGSLRQSSVKATIGLGGAFVEDGEYVATWQGIGNISWEGDAEFLRMEDANTARVLVRPKSGVIVRVFQTEEADPLHGISLTPVEYQHNATEQLFHPRFLQMLNGTTALRFASWQMIAAGSAAGGGAAGGGDAPAVQLGTATENTCWARRNYLQTVLGILNGIAGQRRKVETLSQLAVRRDQEFAGTDRVVGALKTLDVEEEPLTKGKGSFLAVSNTFVGWAGEGGVEKGGERAHNDELEYPILGKEIRDQEPDYTIPRENGFLEHGVGNVVTAAVIEHNTVEYKELGVSEAMIRMRSGHRAVDIASWKGKAYPMPPHLRKEDGLTEGASSPVVVQPRAQVETACDAPVESTRELSEGQTIIGSRSDLENPCIPEKLLSDQLAHTPGRQSVDDDPTQRDDAERAFTQDEILKKLRTRFVFGKRLRGCWDDKHFEQSDAADFHGLPSPSVADMIVTLNKMIGHLPSTPKQGIRLRRFHPEKMCFIGMSDAGGVDGKSVGDGADGMIEDPFRGRGWSWPAIGRRRMMSGMGPSAVPRHGLRRCPAFMCLLRSEGALAGRQPQCGITDAKSLYDALIKCHPASRQDRRNLRNALDLASFINAMSRGGGLVRWTSQQRKAADMFARADITKENSALLSAKILHTILVLNVDPADLDAWNHDGSLTRSWENRTLPTDQTQAGPFGVCVEHMVELANRLGARPWFSMPKAVETEPDSIDSYAREFALLVNRSLNDQLKVYVEYRSCCLNGLAPGWNSQENAVQSLTLWKSWEQAGFDPERVINVISSLQQLDKFGTDVTSVEAAAIEASFSDICKYGETPCTDFNSMEASSAYGALTPAELIDAVIRPAMLKEEAEINRRVQQALHYGFEIIAFNALPLISARGYGHRGNLNWALRCESCLMKTLGRRYGSGEQAQLADGGWVFEADFVAYKGYQGLLEEDRAHDSNGAYWLHGSPEQAKAHCLNMSNSGICDGFIYIRSGEWSCGVGNDYRYGDCSTPGTAYFFKRNRLGEGSRVPPTECSAFTAHDDPYDRCSSPSRIDSYFKVDAQLPGGFADAAAADLGARDECQTSCDHAYESEHWDPPAAGLTLDELRALLPGIIAAAAAEQSLENNMIAAFREPAMEDLMLEYLERLRQIGFSTVVGGQMVREARSCWSGGKACGQASVMLHWDDDSPIRRAFSGYVQGRRAALPIPADAPTPCPQKCIHGICEQGSCKCWKGASGADCSRLAPLACHRGRKLGLSLSGVSYWTREWQFVDVFKNVGQWQAQEFTSYTWNTGSNLSFRADGYPARLLINQVAQLLTVRDVEKHYTDGWYTVLYDGEGILEFNMDVTSVHRVSRNRIRIYVNLTTSMNNGIGIRVSDTREDDPVRNIRVITPGFEEIYDTSPFHPAFLASLEGFSVLRFMDWMHANSDKTPFEWVERVTPNYYTQGSDPGVSLEYMVRLSNEVGAEPWFSLPVNATDNYIEHFMSFISEHLRPDLAVYIELGNEAWHPGFFGGQWAQQQGAAEGLSRLCWYAKRSGEMARIAKAVINGTGRELTVVAGSQSSNYDATAQLLQCEGINETDAIGLGPYFNGYNILPDPDADLDLVLETYENEVSTSLQRVREHKAVLRGTHFKLLAYEAGPAGEGDGSADDLAIQAHRNSKMKDILAKYLQALDQEFDLMVYFASCGRPSRYGSWGMIEAMDQPREAAVKYQAVQNFLANRTQPLPSSCQYEEPDCAGADGCSGKGLCGADDVCYCYRGYSGTSCLDASFTDYSSCGYRCTFDQGLCEVSEIIGNARSWHCNCREEYSGGKCSKFQCSNGCNQRGHCIASGVCSCFRGFRGSECEIDCGCGHHGQCDANNECICDQGWRKSTTAGCEWDCATADTLGCSGPGNSACASCSYGTCVDGTCRCWAGAHGPSCADLDSSLLAHGGAAFGINVATTPSTFVDVMKTSRGWTSIWDRDTQPGQFSYQGGSLMWTSRQYEWGNGLKISQNSEGYVTSLLEDQAVITLALRDVCLHAPKGRYVITYDGDGELDLGMDATPAAFQKGRIDVDFEPTCRRECWFDKAGWLAYCTDNGIAITVRRVNPQNPLRNIRIIMPGFFATHEQEPFHPWFLKNLERFSTIRLMDWAHINSESFIKRAPFTARYVRFTSTATHGGSLPRISELLLKGPDGELLSCTSEYPQLCDGDPNTDWAPLPEDGGNDGELSGVIELPEGSSFSTYMWMTSGWSRRVDPVMWRLEVSDDGPSAARRRILGILSGGQMTCGNGSRAIHRSRTKAARKAGRKAPRISLHLLQSHHSQPFYRELRMGGKRGWQRGGGGQHTSSWSSNSSWALWKGTWSPRNYRSTETRYDQVELEQTATGSTEIADAGSGKTAFLSAVQKAVTAARKQDVRLRKINEEKAARQKLWQQYVENTKRKFAKQKQEYEMDIQRLEADRVAALEAGQMAAAQVKAIVVGQQRPETRQPPLEAEEAWASLWNSVEAAPSGATFLDEAIAAAAASGMDIEPTTWADNEWTGPPQMEAAIPAPAMAAAPPGLPPPSYTALSPGAASARTAPHPPTPATMKHPDVMTGEGARDAVRHPGQRDRSLRRAPAHEEAPRPNIKDAVKHQPTRFVPGMDMQDRLDQKRAAVSGVAMRPFRTPEGPLPSDAPPAATEEGYGGHPTPPPGHIPILEDDEDSADNPFHELLKANSHPKILCPLEVLTGAYAMTRPERFDDPTGVIAGQGTDGFVAVICDLTRTGGHYFATTLPQTLALPVLLEFLQPLAKEDDRPLQVLIGTQTEPWPSGAQLSLCNGDVITAIFDTNASAGQTSIESLFEPNSQWALLKHFFSIAEHEGTCVLHAGRRYVFQPHFHYDMNIVQYICQRLRLRPEETVMCTFQIHNLDVHGNLCRKIVAVHDVPSPLATGVLRDQARDLFALLDFRPLGMRPHAVCVSQARLHVPTIAADYGLLLPKALAIHVAGGRHKDEHVQFSAHTTLLFYAGPVVAESSSTYSEQAEDSEHDILSLHDPEPMQVELSAARPASWELPWDRDDGRDEEQLLAQAQWLHDITVPAGHSWNYDGPAESADGSLALPCLGAAAPSQIPLLSGQHGQVDNLPDRASASVPMSAPPPNAPEPETTGFAAHDGGTGLGASASESKGDVASAAASPLLAIVYAPDMLRELVTVEPCLPIAPPRLLNLVQQARALHRFEAFPFLSPATPQPVLESVILVATPAWITDLAIVLFDCSRLGQGVFAARVSLCLNRESLLIAAGMPPDVPVRLYVHGLLQPLMRGQRITLRTGMTISVVPENEGAPAGYDLDVRLLTSEGWSLDAELPGPRNYFGSLFRVLTDAWPVNFLIKPGRRAHFREDVAQELGASLHRLTIKAPSSRIVDLCSYGFWTSSLLVATEQLCRIPCPPAKQRESRIILILDLRRILQGVQWRLIEQGGVRLQDVADMFRFTCPFGHHVQVRSPDSDVLSDTAAFIHEHGQVLEVSFLPDAGLRPPPSPHAPEEDEGRAPPRQDRQDEPDLPDTGGYHSPPACQAAAGAPHDALSSRSRSPRSRSGPSLHCPTDDAPQTAPNPDMPVLTGAAADAPQSRVDLPTSASTNPADTQHIRGTVGTEASPPLAFGCAVSHDVTADVRSQQQRHALGEPASFQPESLRLLHDPDPAHPEADARLQEARNAARMLGVEWPHAPYRWPAGADAEVDAAHTEEGLDDMLLVDATFAILTPGYTFERVDLTMLMPQNVADAVDLIQTCRHQYRRDLFPELVEVRPQPNLGWGIFIALPTWLQQSTLVCFDLTSLDGRIFADRVPQFVDLHNLLIPADLPDDAEVDVHAGYRSIPSMIGLILRWTWIWFTEGQILVAAFEPDPEQGAADVAMVAQLHAEEVTADRTAVPIQVCLREHVPPPTFNLDRECVTLPHQKSLIARLLQPWPATWLLPMHWDIDGLPESTRTAFRQLIPWHQMLSPDRASELSFSLYTDGSASIPKHQSGYSVVMLAHTPHASSLFGILGGSIAGDPRSPWQAEGPLALHAENAALAVAILWATQLRGVLSTVACAIRFDCMAAGWAAEGSWQPTGPTSVVVHHLNMFAQAVPGISLTYKHVHGHSDDPWNDLADFVAKTASNQLHSWPSPPSDLCQEVQRQDLSWLAPEQDARVHHALPCLDGALVWAPPTTSLKPLLPEYLLRTSKGESSKGSAAGTCLSACFATINVQSLCNKCKYIEEQLHARNVNVACLQETKLPAGTLASQYYIRLHTPSLSHWGVAVWMHRRLGICSLGDAPLLADDNDVAVLHEELVVRLNLVNQMRIDYILMGGQALIDKARSEVDDTFDNGSLDTIVTGSLRLRGEKDLDKITSRRNSMPTSRCLYRKLEPPIPDHVWGIRDQKVGFKRRVRFRAKLWADVLCRAFLQWKEEQDYSVLVLLGKQSLLYELAAAAVKFSTARIRRDILRAKQAFLQQVAGEGHHGAAKVLQRVKRAGVGGSKARPISRPLPMLLHPETGTAVTTRKQRDQVWMLHFGQQEQGHTMPVVDFLEAAQWSCYDGDVSWDISYLPSYLDIEQVLREIPRNKAAGLDNIPGEVLKAAPSAAAKALFPLFIKSMLQQHQPVQWRGGMLYEAFKRSGLQSSVDNYRSLFVSSYVAKAYHRVVRNKTQQHSRDELHPLHFGSKKRAPVTFAALFVLSHFRRCHDRRRSAAVLYLDTSAAYYRIVRELAVGDIRADDTVLRLFHRFGLDGDDVQDLLETVRHGGMLAQAGAPDALRQVVKDLHLHTWFVSRFSDGTEICNSFAGSRPGESWADLIYAYIYGRVLHKVHEHARAEGLTFSVVHDPAAGVFPQRERGVSIPVTDATWADDFAFPLEHESPQMLLSHTRRLCTLVISFCEGHGMAPNLKPGKTSVMLHISGRGSHRARQAYFRDGAKSLSLPDLGVSVVVADSYKHLGGVIDSKLTMRPEARFRLAQASSSYDAAKTLLLGNPRLDLITRARLFESVVTPTFFNIGLWLPAGKAWEALRSGYSKLVRRLLVPTVGAHQAFHLPLPVAHWCTGCWHIELVARRARLSLLLSLVQVGPPLLWAMLQEEGQWCRVLRDDLSWFVQPDPEQWPALHASAWDHWLTTLNVVLTRACCANGIATGEINQLQADDPHDPWEPAEAQKLLSALEQDRTLPSHRSQVTGPVALEYQALLVNTLGASPWVTVHHLASDDYVRQEATFWLTNLRPDVQVYVEHSNEVWNPLFPQGRYATEQGVALGLLDSTCRTSELHCARVRYNAYRSKQIFDIWADVWASQRNRVKFVLSTQAVWADVTRDLFSQNNAAGADLLGITGYMSPTGGIDQSYSARTPAEVIRLFTEGKENARSYLRAQKALAEEAGLGLAFYEGGVGLVEDGTIETGQAIGSITELLMATGRSPDFQEAVEAWLDMFREEVGDSSFFMYFVDTGFWSKYGQWGNREYYDAATATSPAAAAVHSFLDRLAGSRPACVAANSAGRGLPPDSFLGPPAVWQPQQGAMLVRGKRYTVTWGDAERLPAGLVLDFHLWQRSSCPGEASKEPVHLGSENALVGTFSWQVPTALEVGEEYFVELRPRAPAAVPSNYSALFSVIAEADAPATYLLYVENDVDLLSAFHRDCKKGDWAVAPSFRIQSCVFSSAEGCRQYRTSRQHTGPPPYLHGSFLPVKDCTLHVVGLRQTLRLEGLTRGFDLSSEDSLARAVANASLLPAGAISISVVGGESGRRLAETTGAIMLEVGMSSDDASVGSAAVGLSTLGGNSPFLSELAAALGEDSISVGVVGNLSAVDGSSEELAAQFVAQTTSTTAGITSSAADRNASTSEDPTGETTSLESGTSSIASATLLARLPVTILAISLAGAFQSSRAI</sequence>
<evidence type="ECO:0000256" key="2">
    <source>
        <dbReference type="ARBA" id="ARBA00023157"/>
    </source>
</evidence>
<keyword evidence="1 6" id="KW-0732">Signal</keyword>
<dbReference type="GO" id="GO:0003676">
    <property type="term" value="F:nucleic acid binding"/>
    <property type="evidence" value="ECO:0007669"/>
    <property type="project" value="InterPro"/>
</dbReference>
<dbReference type="PROSITE" id="PS00022">
    <property type="entry name" value="EGF_1"/>
    <property type="match status" value="2"/>
</dbReference>
<evidence type="ECO:0000259" key="7">
    <source>
        <dbReference type="PROSITE" id="PS50026"/>
    </source>
</evidence>